<evidence type="ECO:0000313" key="4">
    <source>
        <dbReference type="Proteomes" id="UP000546162"/>
    </source>
</evidence>
<sequence>MRHSKKLSLLIASLALLAGAALRPAAAVAAPEPAVTVLPFTNPSDVVSTGDRVFVSGGSESKQIVVTDAAGAVIGTVDGLDGPTRLQLSTDRRTLYVTLPPAGKIAAFDTRSLRRTATYDIGEGSCPSSLAYTGRYVWFGYGCENGDGNIGRIDLLRGPTLVTKGLADAFFYYPPLLASATRNPRVLLAGNQRLSPSVDIAYAIGADGKLTRISATTSDDSGSNGRDVALDPAGSTAFSASGAPSQVQSYPVENMAKTGTAYETGSYPNAVEAARDGTRVAAGADAPFGPDVFVFNLDGTLVTQFEVGGSGDTLVPGALAWSPDGSRLYAVTEGGHLHVLPVPAA</sequence>
<dbReference type="RefSeq" id="WP_185044824.1">
    <property type="nucleotide sequence ID" value="NZ_BAABFG010000005.1"/>
</dbReference>
<evidence type="ECO:0000256" key="1">
    <source>
        <dbReference type="SAM" id="MobiDB-lite"/>
    </source>
</evidence>
<dbReference type="Proteomes" id="UP000546162">
    <property type="component" value="Unassembled WGS sequence"/>
</dbReference>
<keyword evidence="4" id="KW-1185">Reference proteome</keyword>
<accession>A0A7W7MC23</accession>
<name>A0A7W7MC23_9ACTN</name>
<dbReference type="InterPro" id="IPR051200">
    <property type="entry name" value="Host-pathogen_enzymatic-act"/>
</dbReference>
<dbReference type="PANTHER" id="PTHR47197">
    <property type="entry name" value="PROTEIN NIRF"/>
    <property type="match status" value="1"/>
</dbReference>
<feature type="compositionally biased region" description="Polar residues" evidence="1">
    <location>
        <begin position="214"/>
        <end position="224"/>
    </location>
</feature>
<dbReference type="EMBL" id="JACHNB010000001">
    <property type="protein sequence ID" value="MBB4744692.1"/>
    <property type="molecule type" value="Genomic_DNA"/>
</dbReference>
<feature type="region of interest" description="Disordered" evidence="1">
    <location>
        <begin position="214"/>
        <end position="243"/>
    </location>
</feature>
<feature type="chain" id="PRO_5031468159" evidence="2">
    <location>
        <begin position="30"/>
        <end position="345"/>
    </location>
</feature>
<comment type="caution">
    <text evidence="3">The sequence shown here is derived from an EMBL/GenBank/DDBJ whole genome shotgun (WGS) entry which is preliminary data.</text>
</comment>
<dbReference type="Gene3D" id="2.130.10.10">
    <property type="entry name" value="YVTN repeat-like/Quinoprotein amine dehydrogenase"/>
    <property type="match status" value="2"/>
</dbReference>
<dbReference type="InterPro" id="IPR015943">
    <property type="entry name" value="WD40/YVTN_repeat-like_dom_sf"/>
</dbReference>
<protein>
    <submittedName>
        <fullName evidence="3">Sugar lactone lactonase YvrE</fullName>
    </submittedName>
</protein>
<evidence type="ECO:0000313" key="3">
    <source>
        <dbReference type="EMBL" id="MBB4744692.1"/>
    </source>
</evidence>
<organism evidence="3 4">
    <name type="scientific">Actinoplanes octamycinicus</name>
    <dbReference type="NCBI Taxonomy" id="135948"/>
    <lineage>
        <taxon>Bacteria</taxon>
        <taxon>Bacillati</taxon>
        <taxon>Actinomycetota</taxon>
        <taxon>Actinomycetes</taxon>
        <taxon>Micromonosporales</taxon>
        <taxon>Micromonosporaceae</taxon>
        <taxon>Actinoplanes</taxon>
    </lineage>
</organism>
<gene>
    <name evidence="3" type="ORF">BJY16_008151</name>
</gene>
<feature type="signal peptide" evidence="2">
    <location>
        <begin position="1"/>
        <end position="29"/>
    </location>
</feature>
<dbReference type="PANTHER" id="PTHR47197:SF3">
    <property type="entry name" value="DIHYDRO-HEME D1 DEHYDROGENASE"/>
    <property type="match status" value="1"/>
</dbReference>
<proteinExistence type="predicted"/>
<dbReference type="SUPFAM" id="SSF75011">
    <property type="entry name" value="3-carboxy-cis,cis-mucoante lactonizing enzyme"/>
    <property type="match status" value="1"/>
</dbReference>
<keyword evidence="2" id="KW-0732">Signal</keyword>
<dbReference type="AlphaFoldDB" id="A0A7W7MC23"/>
<evidence type="ECO:0000256" key="2">
    <source>
        <dbReference type="SAM" id="SignalP"/>
    </source>
</evidence>
<reference evidence="3 4" key="1">
    <citation type="submission" date="2020-08" db="EMBL/GenBank/DDBJ databases">
        <title>Sequencing the genomes of 1000 actinobacteria strains.</title>
        <authorList>
            <person name="Klenk H.-P."/>
        </authorList>
    </citation>
    <scope>NUCLEOTIDE SEQUENCE [LARGE SCALE GENOMIC DNA]</scope>
    <source>
        <strain evidence="3 4">DSM 45809</strain>
    </source>
</reference>